<sequence>MSADSEAENTLAATQGLAPMVERDALIKKLESVPEDVLRSILTNQVDLEIRLKHRELKLTEEEIGKCEAQMLALRKFFEVPNELSFRNEPNDFTLKYFDILNKSLSVNYTKLQQLQYAKENPVFKETMFVGNEPTTHSYRTRSTTSSLRPSVGGPTVRIAGCLYRRTDGVIVRLTCPDCHRSNFSSAQGFLNHNRIAHSKEFSSQDSAALHCGEVLPDEFQDEEGIASLSSIKLRGLDPSKNLNSKDGYFDGVTVPNKAGQSTTTTESEGRNKFSSHRSSSSTPKAMGPHLEDLKGLESKSIDDGVGAQELMKKLISKGVARDEEEFQQIIEKYREGTLNSHLFADEEEEEEEEAKENFDKSSEKVVPVIGSKEAIEDQQPGAVKTNLNELKRDLQAKATEGEEEDTAPSARAQTGGKYGNRLRRRKSRADMSLTGTKMELAGEENGKDIDERRFKRRKSQR</sequence>
<dbReference type="InterPro" id="IPR058706">
    <property type="entry name" value="zf-C2H2_AHC1-like"/>
</dbReference>
<evidence type="ECO:0000313" key="4">
    <source>
        <dbReference type="Proteomes" id="UP000292447"/>
    </source>
</evidence>
<evidence type="ECO:0000259" key="2">
    <source>
        <dbReference type="Pfam" id="PF25909"/>
    </source>
</evidence>
<dbReference type="STRING" id="2163413.A0A4P6XWZ9"/>
<proteinExistence type="predicted"/>
<feature type="compositionally biased region" description="Basic and acidic residues" evidence="1">
    <location>
        <begin position="445"/>
        <end position="454"/>
    </location>
</feature>
<keyword evidence="4" id="KW-1185">Reference proteome</keyword>
<gene>
    <name evidence="3" type="primary">MPUL0F02550</name>
    <name evidence="3" type="ORF">METSCH_F02550</name>
</gene>
<feature type="compositionally biased region" description="Acidic residues" evidence="1">
    <location>
        <begin position="346"/>
        <end position="355"/>
    </location>
</feature>
<dbReference type="Proteomes" id="UP000292447">
    <property type="component" value="Chromosome VI"/>
</dbReference>
<evidence type="ECO:0000313" key="3">
    <source>
        <dbReference type="EMBL" id="QBM90671.1"/>
    </source>
</evidence>
<dbReference type="AlphaFoldDB" id="A0A4P6XWZ9"/>
<organism evidence="3 4">
    <name type="scientific">Metschnikowia aff. pulcherrima</name>
    <dbReference type="NCBI Taxonomy" id="2163413"/>
    <lineage>
        <taxon>Eukaryota</taxon>
        <taxon>Fungi</taxon>
        <taxon>Dikarya</taxon>
        <taxon>Ascomycota</taxon>
        <taxon>Saccharomycotina</taxon>
        <taxon>Pichiomycetes</taxon>
        <taxon>Metschnikowiaceae</taxon>
        <taxon>Metschnikowia</taxon>
    </lineage>
</organism>
<name>A0A4P6XWZ9_9ASCO</name>
<dbReference type="Pfam" id="PF25909">
    <property type="entry name" value="zf-C2H2_AHC1"/>
    <property type="match status" value="1"/>
</dbReference>
<dbReference type="EMBL" id="CP034461">
    <property type="protein sequence ID" value="QBM90671.1"/>
    <property type="molecule type" value="Genomic_DNA"/>
</dbReference>
<feature type="region of interest" description="Disordered" evidence="1">
    <location>
        <begin position="338"/>
        <end position="462"/>
    </location>
</feature>
<evidence type="ECO:0000256" key="1">
    <source>
        <dbReference type="SAM" id="MobiDB-lite"/>
    </source>
</evidence>
<feature type="domain" description="AHC1-like C2H2 zinc-finger" evidence="2">
    <location>
        <begin position="162"/>
        <end position="242"/>
    </location>
</feature>
<accession>A0A4P6XWZ9</accession>
<reference evidence="4" key="1">
    <citation type="submission" date="2019-03" db="EMBL/GenBank/DDBJ databases">
        <title>Snf2 controls pulcherriminic acid biosynthesis and connects pigmentation and antifungal activity of the yeast Metschnikowia pulcherrima.</title>
        <authorList>
            <person name="Gore-Lloyd D."/>
            <person name="Sumann I."/>
            <person name="Brachmann A.O."/>
            <person name="Schneeberger K."/>
            <person name="Ortiz-Merino R.A."/>
            <person name="Moreno-Beltran M."/>
            <person name="Schlaefli M."/>
            <person name="Kirner P."/>
            <person name="Santos Kron A."/>
            <person name="Wolfe K.H."/>
            <person name="Piel J."/>
            <person name="Ahrens C.H."/>
            <person name="Henk D."/>
            <person name="Freimoser F.M."/>
        </authorList>
    </citation>
    <scope>NUCLEOTIDE SEQUENCE [LARGE SCALE GENOMIC DNA]</scope>
    <source>
        <strain evidence="4">APC 1.2</strain>
    </source>
</reference>
<protein>
    <submittedName>
        <fullName evidence="3">ADA HAT complex component 1</fullName>
    </submittedName>
</protein>
<feature type="region of interest" description="Disordered" evidence="1">
    <location>
        <begin position="248"/>
        <end position="292"/>
    </location>
</feature>